<reference evidence="2 3" key="1">
    <citation type="journal article" date="2011" name="J. Bacteriol.">
        <title>Genome sequence of Methyloversatilis universalis FAM5T, a methylotrophic representative of the order Rhodocyclales.</title>
        <authorList>
            <person name="Kittichotirat W."/>
            <person name="Good N.M."/>
            <person name="Hall R."/>
            <person name="Bringel F."/>
            <person name="Lajus A."/>
            <person name="Medigue C."/>
            <person name="Smalley N.E."/>
            <person name="Beck D."/>
            <person name="Bumgarner R."/>
            <person name="Vuilleumier S."/>
            <person name="Kalyuzhnaya M.G."/>
        </authorList>
    </citation>
    <scope>NUCLEOTIDE SEQUENCE [LARGE SCALE GENOMIC DNA]</scope>
    <source>
        <strain evidence="3">ATCC BAA-1314 / JCM 13912 / FAM5</strain>
    </source>
</reference>
<gene>
    <name evidence="2" type="ORF">METUNv1_03197</name>
</gene>
<feature type="transmembrane region" description="Helical" evidence="1">
    <location>
        <begin position="84"/>
        <end position="108"/>
    </location>
</feature>
<evidence type="ECO:0000313" key="3">
    <source>
        <dbReference type="Proteomes" id="UP000005019"/>
    </source>
</evidence>
<dbReference type="Proteomes" id="UP000005019">
    <property type="component" value="Unassembled WGS sequence"/>
</dbReference>
<proteinExistence type="predicted"/>
<evidence type="ECO:0000313" key="2">
    <source>
        <dbReference type="EMBL" id="EGK70293.1"/>
    </source>
</evidence>
<dbReference type="eggNOG" id="ENOG50331UK">
    <property type="taxonomic scope" value="Bacteria"/>
</dbReference>
<comment type="caution">
    <text evidence="2">The sequence shown here is derived from an EMBL/GenBank/DDBJ whole genome shotgun (WGS) entry which is preliminary data.</text>
</comment>
<name>F5RGA1_METUF</name>
<organism evidence="2 3">
    <name type="scientific">Methyloversatilis universalis (strain ATCC BAA-1314 / DSM 25237 / JCM 13912 / CCUG 52030 / FAM5)</name>
    <dbReference type="NCBI Taxonomy" id="1000565"/>
    <lineage>
        <taxon>Bacteria</taxon>
        <taxon>Pseudomonadati</taxon>
        <taxon>Pseudomonadota</taxon>
        <taxon>Betaproteobacteria</taxon>
        <taxon>Nitrosomonadales</taxon>
        <taxon>Sterolibacteriaceae</taxon>
        <taxon>Methyloversatilis</taxon>
    </lineage>
</organism>
<accession>F5RGA1</accession>
<evidence type="ECO:0008006" key="4">
    <source>
        <dbReference type="Google" id="ProtNLM"/>
    </source>
</evidence>
<keyword evidence="3" id="KW-1185">Reference proteome</keyword>
<feature type="transmembrane region" description="Helical" evidence="1">
    <location>
        <begin position="18"/>
        <end position="40"/>
    </location>
</feature>
<feature type="transmembrane region" description="Helical" evidence="1">
    <location>
        <begin position="52"/>
        <end position="72"/>
    </location>
</feature>
<dbReference type="STRING" id="1000565.METUNv1_03197"/>
<evidence type="ECO:0000256" key="1">
    <source>
        <dbReference type="SAM" id="Phobius"/>
    </source>
</evidence>
<keyword evidence="1" id="KW-0472">Membrane</keyword>
<sequence length="109" mass="11999">MTAPHDKEIRDHELTMHVFTVSAGMVGVCLTAIGLLRLIASQTQVQTVGDDLLAIDALVFVSCSCLAFWSFKTRRPVLRRRLRVVVDSLFLFGLVAMAAICSVIAYAIF</sequence>
<keyword evidence="1" id="KW-0812">Transmembrane</keyword>
<dbReference type="OrthoDB" id="8563419at2"/>
<protein>
    <recommendedName>
        <fullName evidence="4">Transmembrane protein</fullName>
    </recommendedName>
</protein>
<dbReference type="AlphaFoldDB" id="F5RGA1"/>
<keyword evidence="1" id="KW-1133">Transmembrane helix</keyword>
<dbReference type="RefSeq" id="WP_008063421.1">
    <property type="nucleotide sequence ID" value="NZ_AFHG01000057.1"/>
</dbReference>
<dbReference type="EMBL" id="AFHG01000057">
    <property type="protein sequence ID" value="EGK70293.1"/>
    <property type="molecule type" value="Genomic_DNA"/>
</dbReference>